<evidence type="ECO:0000313" key="2">
    <source>
        <dbReference type="EMBL" id="KAJ3990993.1"/>
    </source>
</evidence>
<evidence type="ECO:0000313" key="3">
    <source>
        <dbReference type="Proteomes" id="UP001163828"/>
    </source>
</evidence>
<dbReference type="EMBL" id="MU791256">
    <property type="protein sequence ID" value="KAJ3990993.1"/>
    <property type="molecule type" value="Genomic_DNA"/>
</dbReference>
<name>A0ABQ8PXP6_9AGAR</name>
<gene>
    <name evidence="2" type="ORF">F5050DRAFT_1813121</name>
</gene>
<evidence type="ECO:0000256" key="1">
    <source>
        <dbReference type="SAM" id="MobiDB-lite"/>
    </source>
</evidence>
<dbReference type="Proteomes" id="UP001163828">
    <property type="component" value="Unassembled WGS sequence"/>
</dbReference>
<comment type="caution">
    <text evidence="2">The sequence shown here is derived from an EMBL/GenBank/DDBJ whole genome shotgun (WGS) entry which is preliminary data.</text>
</comment>
<reference evidence="2" key="1">
    <citation type="submission" date="2022-08" db="EMBL/GenBank/DDBJ databases">
        <authorList>
            <consortium name="DOE Joint Genome Institute"/>
            <person name="Min B."/>
            <person name="Riley R."/>
            <person name="Sierra-Patev S."/>
            <person name="Naranjo-Ortiz M."/>
            <person name="Looney B."/>
            <person name="Konkel Z."/>
            <person name="Slot J.C."/>
            <person name="Sakamoto Y."/>
            <person name="Steenwyk J.L."/>
            <person name="Rokas A."/>
            <person name="Carro J."/>
            <person name="Camarero S."/>
            <person name="Ferreira P."/>
            <person name="Molpeceres G."/>
            <person name="Ruiz-Duenas F.J."/>
            <person name="Serrano A."/>
            <person name="Henrissat B."/>
            <person name="Drula E."/>
            <person name="Hughes K.W."/>
            <person name="Mata J.L."/>
            <person name="Ishikawa N.K."/>
            <person name="Vargas-Isla R."/>
            <person name="Ushijima S."/>
            <person name="Smith C.A."/>
            <person name="Ahrendt S."/>
            <person name="Andreopoulos W."/>
            <person name="He G."/>
            <person name="Labutti K."/>
            <person name="Lipzen A."/>
            <person name="Ng V."/>
            <person name="Sandor L."/>
            <person name="Barry K."/>
            <person name="Martinez A.T."/>
            <person name="Xiao Y."/>
            <person name="Gibbons J.G."/>
            <person name="Terashima K."/>
            <person name="Hibbett D.S."/>
            <person name="Grigoriev I.V."/>
        </authorList>
    </citation>
    <scope>NUCLEOTIDE SEQUENCE</scope>
    <source>
        <strain evidence="2">TFB10827</strain>
    </source>
</reference>
<protein>
    <submittedName>
        <fullName evidence="2">Uncharacterized protein</fullName>
    </submittedName>
</protein>
<proteinExistence type="predicted"/>
<keyword evidence="3" id="KW-1185">Reference proteome</keyword>
<feature type="region of interest" description="Disordered" evidence="1">
    <location>
        <begin position="400"/>
        <end position="426"/>
    </location>
</feature>
<organism evidence="2 3">
    <name type="scientific">Lentinula boryana</name>
    <dbReference type="NCBI Taxonomy" id="40481"/>
    <lineage>
        <taxon>Eukaryota</taxon>
        <taxon>Fungi</taxon>
        <taxon>Dikarya</taxon>
        <taxon>Basidiomycota</taxon>
        <taxon>Agaricomycotina</taxon>
        <taxon>Agaricomycetes</taxon>
        <taxon>Agaricomycetidae</taxon>
        <taxon>Agaricales</taxon>
        <taxon>Marasmiineae</taxon>
        <taxon>Omphalotaceae</taxon>
        <taxon>Lentinula</taxon>
    </lineage>
</organism>
<accession>A0ABQ8PXP6</accession>
<sequence length="630" mass="70463">MIQVTAELPSDVQLYIRHLQKIPSPITRELSNSIPVLAFIKIHFPDIRNGLVSPKPMIWFSAKKINSVPAGLMDIPSIPPKHIVKAPRATIDQAIINGQESVIDPSNPMQCLPFYTRWRDSVDWLQRETSGNNQDVAMTLAILQVFPANQSLSSLDLTYAPSNANTSDLSRMLGERWLNSGLIDILLGLVSDRIENDDDDLDSRVVVESLRMMEPLVKQIKDTKQKPAAEHWIALKIVLHGEGSPSLEYVDGIDDNPRPENILSRLKGWLERHFQAKFFARGNTLAHGLAQTLFTKMGINIPEPTAPQKAIKIDDLLNESPDTEIPVQKNSMQIDNLLNPANEGKKIIFPQNKLSIVSLLNSSEPLSMDVDIPTSLSVLSSTKRSIASVEEPDEITTRKLLSGIESESDTDEPLPPTIYESDSLSESTVNTNDKFYHASHTASEDEENASQQSLPLSSSLITKLPRSMGVAKSSVWACNQNKLWAAEASWFSQEEGACDDCVALLRLCQFHRAIKRPILDAYNFRFLPKEYRNESLAQIYARSKGLEEIFNCKNPNDTPCLNYALTVLKGEHVNSKQNNFFGDFLKALNILHEKEVWGASTQGMKMPPLLAQLAETIEMMSPQTYRVLKE</sequence>